<sequence>MEISEQPANRPEEIIELHTQPLPITPSYSRSHVEAVVAGHICLDIIPTLTGDTLTLAPGRLIEAGPAVLATGGAVPNTGQALYKLGVNTSLMGKVGDDLFGQAIMQLVEAQGAGLTQGMVVAPGEASSYTMIISHASSDRILIHSPGCNDTFGADDIRYDQLEKVLLFHFGYPPIMAKMYQGKGEELTSTFQRVKNMGLTTSLDLSMPDPASASGRADWRSILEATLPYADIFLPSIEEILMMFRRQQFEKLTSRAGKNSVLDFIAPDLVSEMGQALLDMGAKIVGIKMGHRGLYLCTAGSERLEEMGRAQPTNLVQWANRELWTPCFSTQMVGTTGSGDATIAGFLMGLLRGMMPVATLSAACAVGACSVEAADALSGIRSWPATMERIAAGWPRLLPEKKGRPTLDLASFKWRWNDSQEVWIGPRDLHY</sequence>
<dbReference type="Pfam" id="PF00294">
    <property type="entry name" value="PfkB"/>
    <property type="match status" value="1"/>
</dbReference>
<keyword evidence="2" id="KW-0418">Kinase</keyword>
<dbReference type="GO" id="GO:0005829">
    <property type="term" value="C:cytosol"/>
    <property type="evidence" value="ECO:0007669"/>
    <property type="project" value="TreeGrafter"/>
</dbReference>
<dbReference type="InterPro" id="IPR029056">
    <property type="entry name" value="Ribokinase-like"/>
</dbReference>
<name>A0A8J3N537_9CHLR</name>
<dbReference type="PANTHER" id="PTHR10584">
    <property type="entry name" value="SUGAR KINASE"/>
    <property type="match status" value="1"/>
</dbReference>
<proteinExistence type="predicted"/>
<reference evidence="4" key="1">
    <citation type="submission" date="2020-10" db="EMBL/GenBank/DDBJ databases">
        <title>Taxonomic study of unclassified bacteria belonging to the class Ktedonobacteria.</title>
        <authorList>
            <person name="Yabe S."/>
            <person name="Wang C.M."/>
            <person name="Zheng Y."/>
            <person name="Sakai Y."/>
            <person name="Cavaletti L."/>
            <person name="Monciardini P."/>
            <person name="Donadio S."/>
        </authorList>
    </citation>
    <scope>NUCLEOTIDE SEQUENCE</scope>
    <source>
        <strain evidence="4">ID150040</strain>
    </source>
</reference>
<gene>
    <name evidence="4" type="ORF">KSF_047900</name>
</gene>
<keyword evidence="1" id="KW-0808">Transferase</keyword>
<evidence type="ECO:0000256" key="1">
    <source>
        <dbReference type="ARBA" id="ARBA00022679"/>
    </source>
</evidence>
<dbReference type="PANTHER" id="PTHR10584:SF166">
    <property type="entry name" value="RIBOKINASE"/>
    <property type="match status" value="1"/>
</dbReference>
<dbReference type="Proteomes" id="UP000597444">
    <property type="component" value="Unassembled WGS sequence"/>
</dbReference>
<dbReference type="Gene3D" id="3.40.1190.20">
    <property type="match status" value="1"/>
</dbReference>
<dbReference type="EMBL" id="BNJK01000001">
    <property type="protein sequence ID" value="GHO94742.1"/>
    <property type="molecule type" value="Genomic_DNA"/>
</dbReference>
<evidence type="ECO:0000313" key="4">
    <source>
        <dbReference type="EMBL" id="GHO94742.1"/>
    </source>
</evidence>
<comment type="caution">
    <text evidence="4">The sequence shown here is derived from an EMBL/GenBank/DDBJ whole genome shotgun (WGS) entry which is preliminary data.</text>
</comment>
<dbReference type="InterPro" id="IPR011611">
    <property type="entry name" value="PfkB_dom"/>
</dbReference>
<protein>
    <recommendedName>
        <fullName evidence="3">Carbohydrate kinase PfkB domain-containing protein</fullName>
    </recommendedName>
</protein>
<evidence type="ECO:0000256" key="2">
    <source>
        <dbReference type="ARBA" id="ARBA00022777"/>
    </source>
</evidence>
<dbReference type="RefSeq" id="WP_220205457.1">
    <property type="nucleotide sequence ID" value="NZ_BNJK01000001.1"/>
</dbReference>
<dbReference type="SUPFAM" id="SSF53613">
    <property type="entry name" value="Ribokinase-like"/>
    <property type="match status" value="1"/>
</dbReference>
<keyword evidence="5" id="KW-1185">Reference proteome</keyword>
<dbReference type="AlphaFoldDB" id="A0A8J3N537"/>
<dbReference type="GO" id="GO:0016301">
    <property type="term" value="F:kinase activity"/>
    <property type="evidence" value="ECO:0007669"/>
    <property type="project" value="UniProtKB-KW"/>
</dbReference>
<feature type="domain" description="Carbohydrate kinase PfkB" evidence="3">
    <location>
        <begin position="36"/>
        <end position="376"/>
    </location>
</feature>
<evidence type="ECO:0000313" key="5">
    <source>
        <dbReference type="Proteomes" id="UP000597444"/>
    </source>
</evidence>
<accession>A0A8J3N537</accession>
<organism evidence="4 5">
    <name type="scientific">Reticulibacter mediterranei</name>
    <dbReference type="NCBI Taxonomy" id="2778369"/>
    <lineage>
        <taxon>Bacteria</taxon>
        <taxon>Bacillati</taxon>
        <taxon>Chloroflexota</taxon>
        <taxon>Ktedonobacteria</taxon>
        <taxon>Ktedonobacterales</taxon>
        <taxon>Reticulibacteraceae</taxon>
        <taxon>Reticulibacter</taxon>
    </lineage>
</organism>
<evidence type="ECO:0000259" key="3">
    <source>
        <dbReference type="Pfam" id="PF00294"/>
    </source>
</evidence>